<dbReference type="HOGENOM" id="CLU_2658155_0_0_1"/>
<keyword evidence="3" id="KW-1185">Reference proteome</keyword>
<evidence type="ECO:0000313" key="1">
    <source>
        <dbReference type="EMBL" id="KEH42876.1"/>
    </source>
</evidence>
<evidence type="ECO:0000313" key="3">
    <source>
        <dbReference type="Proteomes" id="UP000002051"/>
    </source>
</evidence>
<proteinExistence type="predicted"/>
<accession>A0A072VMQ8</accession>
<gene>
    <name evidence="1" type="ordered locus">MTR_1g077500</name>
</gene>
<sequence length="76" mass="8549">MTIDELQSSLLVHEQHMKGHKEEGQVLHISNAGTGFGQVIPKTNSWRAARKLELVNSDICVPINPESKEKALHHFH</sequence>
<protein>
    <submittedName>
        <fullName evidence="1 2">Uncharacterized protein</fullName>
    </submittedName>
</protein>
<dbReference type="AlphaFoldDB" id="A0A072VMQ8"/>
<dbReference type="Proteomes" id="UP000002051">
    <property type="component" value="Unassembled WGS sequence"/>
</dbReference>
<reference evidence="1 3" key="2">
    <citation type="journal article" date="2014" name="BMC Genomics">
        <title>An improved genome release (version Mt4.0) for the model legume Medicago truncatula.</title>
        <authorList>
            <person name="Tang H."/>
            <person name="Krishnakumar V."/>
            <person name="Bidwell S."/>
            <person name="Rosen B."/>
            <person name="Chan A."/>
            <person name="Zhou S."/>
            <person name="Gentzbittel L."/>
            <person name="Childs K.L."/>
            <person name="Yandell M."/>
            <person name="Gundlach H."/>
            <person name="Mayer K.F."/>
            <person name="Schwartz D.C."/>
            <person name="Town C.D."/>
        </authorList>
    </citation>
    <scope>GENOME REANNOTATION</scope>
    <source>
        <strain evidence="1">A17</strain>
        <strain evidence="2 3">cv. Jemalong A17</strain>
    </source>
</reference>
<name>A0A072VMQ8_MEDTR</name>
<dbReference type="EMBL" id="CM001217">
    <property type="protein sequence ID" value="KEH42876.1"/>
    <property type="molecule type" value="Genomic_DNA"/>
</dbReference>
<dbReference type="EnsemblPlants" id="KEH42876">
    <property type="protein sequence ID" value="KEH42876"/>
    <property type="gene ID" value="MTR_1g077500"/>
</dbReference>
<evidence type="ECO:0000313" key="2">
    <source>
        <dbReference type="EnsemblPlants" id="KEH42876"/>
    </source>
</evidence>
<organism evidence="1 3">
    <name type="scientific">Medicago truncatula</name>
    <name type="common">Barrel medic</name>
    <name type="synonym">Medicago tribuloides</name>
    <dbReference type="NCBI Taxonomy" id="3880"/>
    <lineage>
        <taxon>Eukaryota</taxon>
        <taxon>Viridiplantae</taxon>
        <taxon>Streptophyta</taxon>
        <taxon>Embryophyta</taxon>
        <taxon>Tracheophyta</taxon>
        <taxon>Spermatophyta</taxon>
        <taxon>Magnoliopsida</taxon>
        <taxon>eudicotyledons</taxon>
        <taxon>Gunneridae</taxon>
        <taxon>Pentapetalae</taxon>
        <taxon>rosids</taxon>
        <taxon>fabids</taxon>
        <taxon>Fabales</taxon>
        <taxon>Fabaceae</taxon>
        <taxon>Papilionoideae</taxon>
        <taxon>50 kb inversion clade</taxon>
        <taxon>NPAAA clade</taxon>
        <taxon>Hologalegina</taxon>
        <taxon>IRL clade</taxon>
        <taxon>Trifolieae</taxon>
        <taxon>Medicago</taxon>
    </lineage>
</organism>
<reference evidence="2" key="3">
    <citation type="submission" date="2015-04" db="UniProtKB">
        <authorList>
            <consortium name="EnsemblPlants"/>
        </authorList>
    </citation>
    <scope>IDENTIFICATION</scope>
    <source>
        <strain evidence="2">cv. Jemalong A17</strain>
    </source>
</reference>
<reference evidence="1 3" key="1">
    <citation type="journal article" date="2011" name="Nature">
        <title>The Medicago genome provides insight into the evolution of rhizobial symbioses.</title>
        <authorList>
            <person name="Young N.D."/>
            <person name="Debelle F."/>
            <person name="Oldroyd G.E."/>
            <person name="Geurts R."/>
            <person name="Cannon S.B."/>
            <person name="Udvardi M.K."/>
            <person name="Benedito V.A."/>
            <person name="Mayer K.F."/>
            <person name="Gouzy J."/>
            <person name="Schoof H."/>
            <person name="Van de Peer Y."/>
            <person name="Proost S."/>
            <person name="Cook D.R."/>
            <person name="Meyers B.C."/>
            <person name="Spannagl M."/>
            <person name="Cheung F."/>
            <person name="De Mita S."/>
            <person name="Krishnakumar V."/>
            <person name="Gundlach H."/>
            <person name="Zhou S."/>
            <person name="Mudge J."/>
            <person name="Bharti A.K."/>
            <person name="Murray J.D."/>
            <person name="Naoumkina M.A."/>
            <person name="Rosen B."/>
            <person name="Silverstein K.A."/>
            <person name="Tang H."/>
            <person name="Rombauts S."/>
            <person name="Zhao P.X."/>
            <person name="Zhou P."/>
            <person name="Barbe V."/>
            <person name="Bardou P."/>
            <person name="Bechner M."/>
            <person name="Bellec A."/>
            <person name="Berger A."/>
            <person name="Berges H."/>
            <person name="Bidwell S."/>
            <person name="Bisseling T."/>
            <person name="Choisne N."/>
            <person name="Couloux A."/>
            <person name="Denny R."/>
            <person name="Deshpande S."/>
            <person name="Dai X."/>
            <person name="Doyle J.J."/>
            <person name="Dudez A.M."/>
            <person name="Farmer A.D."/>
            <person name="Fouteau S."/>
            <person name="Franken C."/>
            <person name="Gibelin C."/>
            <person name="Gish J."/>
            <person name="Goldstein S."/>
            <person name="Gonzalez A.J."/>
            <person name="Green P.J."/>
            <person name="Hallab A."/>
            <person name="Hartog M."/>
            <person name="Hua A."/>
            <person name="Humphray S.J."/>
            <person name="Jeong D.H."/>
            <person name="Jing Y."/>
            <person name="Jocker A."/>
            <person name="Kenton S.M."/>
            <person name="Kim D.J."/>
            <person name="Klee K."/>
            <person name="Lai H."/>
            <person name="Lang C."/>
            <person name="Lin S."/>
            <person name="Macmil S.L."/>
            <person name="Magdelenat G."/>
            <person name="Matthews L."/>
            <person name="McCorrison J."/>
            <person name="Monaghan E.L."/>
            <person name="Mun J.H."/>
            <person name="Najar F.Z."/>
            <person name="Nicholson C."/>
            <person name="Noirot C."/>
            <person name="O'Bleness M."/>
            <person name="Paule C.R."/>
            <person name="Poulain J."/>
            <person name="Prion F."/>
            <person name="Qin B."/>
            <person name="Qu C."/>
            <person name="Retzel E.F."/>
            <person name="Riddle C."/>
            <person name="Sallet E."/>
            <person name="Samain S."/>
            <person name="Samson N."/>
            <person name="Sanders I."/>
            <person name="Saurat O."/>
            <person name="Scarpelli C."/>
            <person name="Schiex T."/>
            <person name="Segurens B."/>
            <person name="Severin A.J."/>
            <person name="Sherrier D.J."/>
            <person name="Shi R."/>
            <person name="Sims S."/>
            <person name="Singer S.R."/>
            <person name="Sinharoy S."/>
            <person name="Sterck L."/>
            <person name="Viollet A."/>
            <person name="Wang B.B."/>
            <person name="Wang K."/>
            <person name="Wang M."/>
            <person name="Wang X."/>
            <person name="Warfsmann J."/>
            <person name="Weissenbach J."/>
            <person name="White D.D."/>
            <person name="White J.D."/>
            <person name="Wiley G.B."/>
            <person name="Wincker P."/>
            <person name="Xing Y."/>
            <person name="Yang L."/>
            <person name="Yao Z."/>
            <person name="Ying F."/>
            <person name="Zhai J."/>
            <person name="Zhou L."/>
            <person name="Zuber A."/>
            <person name="Denarie J."/>
            <person name="Dixon R.A."/>
            <person name="May G.D."/>
            <person name="Schwartz D.C."/>
            <person name="Rogers J."/>
            <person name="Quetier F."/>
            <person name="Town C.D."/>
            <person name="Roe B.A."/>
        </authorList>
    </citation>
    <scope>NUCLEOTIDE SEQUENCE [LARGE SCALE GENOMIC DNA]</scope>
    <source>
        <strain evidence="1">A17</strain>
        <strain evidence="2 3">cv. Jemalong A17</strain>
    </source>
</reference>